<feature type="transmembrane region" description="Helical" evidence="12">
    <location>
        <begin position="141"/>
        <end position="159"/>
    </location>
</feature>
<evidence type="ECO:0000256" key="1">
    <source>
        <dbReference type="ARBA" id="ARBA00004477"/>
    </source>
</evidence>
<keyword evidence="5" id="KW-0808">Transferase</keyword>
<evidence type="ECO:0000256" key="10">
    <source>
        <dbReference type="ARBA" id="ARBA00044721"/>
    </source>
</evidence>
<dbReference type="AlphaFoldDB" id="A0A3S5A9U5"/>
<evidence type="ECO:0000256" key="3">
    <source>
        <dbReference type="ARBA" id="ARBA00007063"/>
    </source>
</evidence>
<comment type="function">
    <text evidence="10">Mannosyltransferase that operates in the biosynthetic pathway of dolichol-linked oligosaccharides, the glycan precursors employed in protein asparagine (N)-glycosylation. The assembly of dolichol-linked oligosaccharides begins on the cytosolic side of the endoplasmic reticulum membrane and finishes in its lumen. The sequential addition of sugars to dolichol pyrophosphate produces dolichol-linked oligosaccharides containing fourteen sugars, including two GlcNAcs, nine mannoses and three glucoses. Once assembled, the oligosaccharide is transferred from the lipid to nascent proteins by oligosaccharyltransferases. In the lumen of the endoplasmic reticulum, adds the eighth mannose residue in an alpha-1,6 linkage onto Man(7)GlcNAc(2)-PP-dolichol to produce Man(8)GlcNAc(2)-PP-dolichol.</text>
</comment>
<evidence type="ECO:0000256" key="2">
    <source>
        <dbReference type="ARBA" id="ARBA00004922"/>
    </source>
</evidence>
<dbReference type="Pfam" id="PF03901">
    <property type="entry name" value="Glyco_transf_22"/>
    <property type="match status" value="1"/>
</dbReference>
<dbReference type="EMBL" id="CAAALY010063444">
    <property type="protein sequence ID" value="VEL23717.1"/>
    <property type="molecule type" value="Genomic_DNA"/>
</dbReference>
<sequence length="316" mass="34937">MFSGRDLLFISLSGAAILIFRSELLLFYGPILLYGIVARRVTLRISLISVLLATFLISILSSGAVGFGQKAKSSISTLYSTKAINGTVAFHWYFTNALPKMLGSSCAFVGLWLLLVVLRLTNTMPNTISHLHLRKSCSLDVRGVVFAAITFVILYSFLPHKELRFIIYTVPIFNLAAAAIWTDLLSKPFLLTCLRCHDNTNVHIALDLSREQDSQCAPTPQLTSIGKAKASAKLRPTQRIFRKLMICSCYAQLIVNSLVTVLFAYAALGNYPGGEAISRLHDLPHLTNLSAIHVHVCNLAAQTGVTRFLHERPDWM</sequence>
<keyword evidence="6 12" id="KW-0812">Transmembrane</keyword>
<dbReference type="PANTHER" id="PTHR22760:SF1">
    <property type="entry name" value="DOL-P-MAN:MAN(7)GLCNAC(2)-PP-DOL ALPHA-1,6-MANNOSYLTRANSFERASE"/>
    <property type="match status" value="1"/>
</dbReference>
<comment type="subcellular location">
    <subcellularLocation>
        <location evidence="1 12">Endoplasmic reticulum membrane</location>
        <topology evidence="1 12">Multi-pass membrane protein</topology>
    </subcellularLocation>
</comment>
<comment type="similarity">
    <text evidence="3 12">Belongs to the glycosyltransferase 22 family.</text>
</comment>
<keyword evidence="14" id="KW-1185">Reference proteome</keyword>
<comment type="catalytic activity">
    <reaction evidence="11">
        <text>an alpha-D-Man-(1-&gt;2)-alpha-D-Man-(1-&gt;2)-alpha-D-Man-(1-&gt;3)-[alpha-D-Man-(1-&gt;2)-alpha-D-Man-(1-&gt;3)-alpha-D-Man-(1-&gt;6)]-beta-D-Man-(1-&gt;4)-beta-D-GlcNAc-(1-&gt;4)-alpha-D-GlcNAc-diphospho-di-trans,poly-cis-dolichol + a di-trans,poly-cis-dolichyl beta-D-mannosyl phosphate = an alpha-D-Man-(1-&gt;2)-alpha-D-Man-(1-&gt;2)-alpha-D-Man-(1-&gt;3)-[alpha-D-Man-(1-&gt;2)-alpha-D-Man-(1-&gt;3)-[alpha-D-Man-(1-&gt;6)]-alpha-D-Man-(1-&gt;6)]-beta-D-Man-(1-&gt;4)-beta-D-GlcNAc-(1-&gt;4)-alpha-D-GlcNAc-diphospho-di-trans,poly-cis-dolichol + a di-trans,poly-cis-dolichyl phosphate + H(+)</text>
        <dbReference type="Rhea" id="RHEA:29535"/>
        <dbReference type="Rhea" id="RHEA-COMP:19498"/>
        <dbReference type="Rhea" id="RHEA-COMP:19501"/>
        <dbReference type="Rhea" id="RHEA-COMP:19518"/>
        <dbReference type="Rhea" id="RHEA-COMP:19519"/>
        <dbReference type="ChEBI" id="CHEBI:15378"/>
        <dbReference type="ChEBI" id="CHEBI:57683"/>
        <dbReference type="ChEBI" id="CHEBI:58211"/>
        <dbReference type="ChEBI" id="CHEBI:132517"/>
        <dbReference type="ChEBI" id="CHEBI:132519"/>
        <dbReference type="EC" id="2.4.1.260"/>
    </reaction>
    <physiologicalReaction direction="left-to-right" evidence="11">
        <dbReference type="Rhea" id="RHEA:29536"/>
    </physiologicalReaction>
</comment>
<dbReference type="Proteomes" id="UP000784294">
    <property type="component" value="Unassembled WGS sequence"/>
</dbReference>
<name>A0A3S5A9U5_9PLAT</name>
<dbReference type="OrthoDB" id="19039at2759"/>
<dbReference type="UniPathway" id="UPA00378"/>
<dbReference type="GO" id="GO:0052917">
    <property type="term" value="F:dol-P-Man:Man(7)GlcNAc(2)-PP-Dol alpha-1,6-mannosyltransferase activity"/>
    <property type="evidence" value="ECO:0007669"/>
    <property type="project" value="UniProtKB-EC"/>
</dbReference>
<protein>
    <recommendedName>
        <fullName evidence="12">Mannosyltransferase</fullName>
        <ecNumber evidence="12">2.4.1.-</ecNumber>
    </recommendedName>
</protein>
<feature type="transmembrane region" description="Helical" evidence="12">
    <location>
        <begin position="101"/>
        <end position="120"/>
    </location>
</feature>
<feature type="transmembrane region" description="Helical" evidence="12">
    <location>
        <begin position="43"/>
        <end position="65"/>
    </location>
</feature>
<evidence type="ECO:0000313" key="14">
    <source>
        <dbReference type="Proteomes" id="UP000784294"/>
    </source>
</evidence>
<evidence type="ECO:0000256" key="8">
    <source>
        <dbReference type="ARBA" id="ARBA00022989"/>
    </source>
</evidence>
<evidence type="ECO:0000256" key="9">
    <source>
        <dbReference type="ARBA" id="ARBA00023136"/>
    </source>
</evidence>
<feature type="transmembrane region" description="Helical" evidence="12">
    <location>
        <begin position="165"/>
        <end position="185"/>
    </location>
</feature>
<keyword evidence="8 12" id="KW-1133">Transmembrane helix</keyword>
<dbReference type="EC" id="2.4.1.-" evidence="12"/>
<proteinExistence type="inferred from homology"/>
<dbReference type="PANTHER" id="PTHR22760">
    <property type="entry name" value="GLYCOSYLTRANSFERASE"/>
    <property type="match status" value="1"/>
</dbReference>
<evidence type="ECO:0000256" key="11">
    <source>
        <dbReference type="ARBA" id="ARBA00048899"/>
    </source>
</evidence>
<keyword evidence="4 12" id="KW-0328">Glycosyltransferase</keyword>
<evidence type="ECO:0000256" key="6">
    <source>
        <dbReference type="ARBA" id="ARBA00022692"/>
    </source>
</evidence>
<evidence type="ECO:0000313" key="13">
    <source>
        <dbReference type="EMBL" id="VEL23717.1"/>
    </source>
</evidence>
<evidence type="ECO:0000256" key="5">
    <source>
        <dbReference type="ARBA" id="ARBA00022679"/>
    </source>
</evidence>
<dbReference type="GO" id="GO:0005789">
    <property type="term" value="C:endoplasmic reticulum membrane"/>
    <property type="evidence" value="ECO:0007669"/>
    <property type="project" value="UniProtKB-SubCell"/>
</dbReference>
<evidence type="ECO:0000256" key="7">
    <source>
        <dbReference type="ARBA" id="ARBA00022824"/>
    </source>
</evidence>
<evidence type="ECO:0000256" key="12">
    <source>
        <dbReference type="RuleBase" id="RU363075"/>
    </source>
</evidence>
<reference evidence="13" key="1">
    <citation type="submission" date="2018-11" db="EMBL/GenBank/DDBJ databases">
        <authorList>
            <consortium name="Pathogen Informatics"/>
        </authorList>
    </citation>
    <scope>NUCLEOTIDE SEQUENCE</scope>
</reference>
<dbReference type="InterPro" id="IPR005599">
    <property type="entry name" value="GPI_mannosylTrfase"/>
</dbReference>
<feature type="transmembrane region" description="Helical" evidence="12">
    <location>
        <begin position="244"/>
        <end position="268"/>
    </location>
</feature>
<keyword evidence="7 12" id="KW-0256">Endoplasmic reticulum</keyword>
<comment type="pathway">
    <text evidence="2">Protein modification; protein glycosylation.</text>
</comment>
<evidence type="ECO:0000256" key="4">
    <source>
        <dbReference type="ARBA" id="ARBA00022676"/>
    </source>
</evidence>
<organism evidence="13 14">
    <name type="scientific">Protopolystoma xenopodis</name>
    <dbReference type="NCBI Taxonomy" id="117903"/>
    <lineage>
        <taxon>Eukaryota</taxon>
        <taxon>Metazoa</taxon>
        <taxon>Spiralia</taxon>
        <taxon>Lophotrochozoa</taxon>
        <taxon>Platyhelminthes</taxon>
        <taxon>Monogenea</taxon>
        <taxon>Polyopisthocotylea</taxon>
        <taxon>Polystomatidea</taxon>
        <taxon>Polystomatidae</taxon>
        <taxon>Protopolystoma</taxon>
    </lineage>
</organism>
<dbReference type="GO" id="GO:0006487">
    <property type="term" value="P:protein N-linked glycosylation"/>
    <property type="evidence" value="ECO:0007669"/>
    <property type="project" value="TreeGrafter"/>
</dbReference>
<gene>
    <name evidence="13" type="ORF">PXEA_LOCUS17157</name>
</gene>
<keyword evidence="9 12" id="KW-0472">Membrane</keyword>
<accession>A0A3S5A9U5</accession>
<comment type="caution">
    <text evidence="13">The sequence shown here is derived from an EMBL/GenBank/DDBJ whole genome shotgun (WGS) entry which is preliminary data.</text>
</comment>
<feature type="transmembrane region" description="Helical" evidence="12">
    <location>
        <begin position="7"/>
        <end position="37"/>
    </location>
</feature>